<accession>A0A0C3PPY5</accession>
<proteinExistence type="predicted"/>
<dbReference type="AlphaFoldDB" id="A0A0C3PPY5"/>
<organism evidence="2 3">
    <name type="scientific">Tulasnella calospora MUT 4182</name>
    <dbReference type="NCBI Taxonomy" id="1051891"/>
    <lineage>
        <taxon>Eukaryota</taxon>
        <taxon>Fungi</taxon>
        <taxon>Dikarya</taxon>
        <taxon>Basidiomycota</taxon>
        <taxon>Agaricomycotina</taxon>
        <taxon>Agaricomycetes</taxon>
        <taxon>Cantharellales</taxon>
        <taxon>Tulasnellaceae</taxon>
        <taxon>Tulasnella</taxon>
    </lineage>
</organism>
<name>A0A0C3PPY5_9AGAM</name>
<protein>
    <submittedName>
        <fullName evidence="2">Uncharacterized protein</fullName>
    </submittedName>
</protein>
<gene>
    <name evidence="2" type="ORF">M407DRAFT_33776</name>
</gene>
<dbReference type="HOGENOM" id="CLU_1373116_0_0_1"/>
<dbReference type="EMBL" id="KN823528">
    <property type="protein sequence ID" value="KIO16575.1"/>
    <property type="molecule type" value="Genomic_DNA"/>
</dbReference>
<evidence type="ECO:0000313" key="3">
    <source>
        <dbReference type="Proteomes" id="UP000054248"/>
    </source>
</evidence>
<evidence type="ECO:0000256" key="1">
    <source>
        <dbReference type="SAM" id="MobiDB-lite"/>
    </source>
</evidence>
<feature type="compositionally biased region" description="Low complexity" evidence="1">
    <location>
        <begin position="167"/>
        <end position="183"/>
    </location>
</feature>
<reference evidence="2 3" key="1">
    <citation type="submission" date="2014-04" db="EMBL/GenBank/DDBJ databases">
        <authorList>
            <consortium name="DOE Joint Genome Institute"/>
            <person name="Kuo A."/>
            <person name="Girlanda M."/>
            <person name="Perotto S."/>
            <person name="Kohler A."/>
            <person name="Nagy L.G."/>
            <person name="Floudas D."/>
            <person name="Copeland A."/>
            <person name="Barry K.W."/>
            <person name="Cichocki N."/>
            <person name="Veneault-Fourrey C."/>
            <person name="LaButti K."/>
            <person name="Lindquist E.A."/>
            <person name="Lipzen A."/>
            <person name="Lundell T."/>
            <person name="Morin E."/>
            <person name="Murat C."/>
            <person name="Sun H."/>
            <person name="Tunlid A."/>
            <person name="Henrissat B."/>
            <person name="Grigoriev I.V."/>
            <person name="Hibbett D.S."/>
            <person name="Martin F."/>
            <person name="Nordberg H.P."/>
            <person name="Cantor M.N."/>
            <person name="Hua S.X."/>
        </authorList>
    </citation>
    <scope>NUCLEOTIDE SEQUENCE [LARGE SCALE GENOMIC DNA]</scope>
    <source>
        <strain evidence="2 3">MUT 4182</strain>
    </source>
</reference>
<feature type="compositionally biased region" description="Basic and acidic residues" evidence="1">
    <location>
        <begin position="89"/>
        <end position="123"/>
    </location>
</feature>
<feature type="region of interest" description="Disordered" evidence="1">
    <location>
        <begin position="53"/>
        <end position="185"/>
    </location>
</feature>
<feature type="compositionally biased region" description="Polar residues" evidence="1">
    <location>
        <begin position="63"/>
        <end position="72"/>
    </location>
</feature>
<sequence>MSFDTKTTLTTIVDMLAAFVALNNIQPDDQNDLLIQTMSVAGSMSRADVATQFRQEQTRRDTLNTAKETSLAANVGRTPRRNPKAGEIPCEHCKRTNHKSENCYTKHPDKKPQWMKDRDEEQRKRRAQQQQQQPPKPTVAAHVADDNESSSEESDTEEPAKSDAEESANVASLTSSSTSPHSSMANDNWIMLNAAIRRL</sequence>
<feature type="compositionally biased region" description="Acidic residues" evidence="1">
    <location>
        <begin position="146"/>
        <end position="157"/>
    </location>
</feature>
<keyword evidence="3" id="KW-1185">Reference proteome</keyword>
<evidence type="ECO:0000313" key="2">
    <source>
        <dbReference type="EMBL" id="KIO16575.1"/>
    </source>
</evidence>
<reference evidence="3" key="2">
    <citation type="submission" date="2015-01" db="EMBL/GenBank/DDBJ databases">
        <title>Evolutionary Origins and Diversification of the Mycorrhizal Mutualists.</title>
        <authorList>
            <consortium name="DOE Joint Genome Institute"/>
            <consortium name="Mycorrhizal Genomics Consortium"/>
            <person name="Kohler A."/>
            <person name="Kuo A."/>
            <person name="Nagy L.G."/>
            <person name="Floudas D."/>
            <person name="Copeland A."/>
            <person name="Barry K.W."/>
            <person name="Cichocki N."/>
            <person name="Veneault-Fourrey C."/>
            <person name="LaButti K."/>
            <person name="Lindquist E.A."/>
            <person name="Lipzen A."/>
            <person name="Lundell T."/>
            <person name="Morin E."/>
            <person name="Murat C."/>
            <person name="Riley R."/>
            <person name="Ohm R."/>
            <person name="Sun H."/>
            <person name="Tunlid A."/>
            <person name="Henrissat B."/>
            <person name="Grigoriev I.V."/>
            <person name="Hibbett D.S."/>
            <person name="Martin F."/>
        </authorList>
    </citation>
    <scope>NUCLEOTIDE SEQUENCE [LARGE SCALE GENOMIC DNA]</scope>
    <source>
        <strain evidence="3">MUT 4182</strain>
    </source>
</reference>
<dbReference type="Proteomes" id="UP000054248">
    <property type="component" value="Unassembled WGS sequence"/>
</dbReference>